<dbReference type="Proteomes" id="UP000184028">
    <property type="component" value="Unassembled WGS sequence"/>
</dbReference>
<dbReference type="OrthoDB" id="9911160at2"/>
<name>A0A1M7LR91_9FLAO</name>
<sequence length="236" mass="27971">MNQKTIEERHPLFKELYSRVNDLIYVGNCSTFRLLTDFYKDDVPYTIQNMYGELLNSYPDLKDIPFAEEFNFNDNDKVLLISPENYITFIDRNKDNSYKTICNSIEQLLEKHQVDEVPFNHDINHMKSMGHKYQIITSDITIEDILPSDRYIELDENGYYTIDDYKELILKIFLLDRDSKDIYSVKINTSKTESDIKHEIILLKNNKTDNFDLKESEEPNTFNSDDGFLSYDFIKS</sequence>
<evidence type="ECO:0000313" key="2">
    <source>
        <dbReference type="Proteomes" id="UP000184028"/>
    </source>
</evidence>
<keyword evidence="2" id="KW-1185">Reference proteome</keyword>
<reference evidence="2" key="1">
    <citation type="submission" date="2016-11" db="EMBL/GenBank/DDBJ databases">
        <authorList>
            <person name="Varghese N."/>
            <person name="Submissions S."/>
        </authorList>
    </citation>
    <scope>NUCLEOTIDE SEQUENCE [LARGE SCALE GENOMIC DNA]</scope>
    <source>
        <strain evidence="2">DSM 24724</strain>
    </source>
</reference>
<dbReference type="RefSeq" id="WP_143155081.1">
    <property type="nucleotide sequence ID" value="NZ_FRBT01000010.1"/>
</dbReference>
<gene>
    <name evidence="1" type="ORF">SAMN05444484_11020</name>
</gene>
<proteinExistence type="predicted"/>
<protein>
    <submittedName>
        <fullName evidence="1">Uncharacterized protein</fullName>
    </submittedName>
</protein>
<dbReference type="AlphaFoldDB" id="A0A1M7LR91"/>
<organism evidence="1 2">
    <name type="scientific">Flavobacterium chilense</name>
    <dbReference type="NCBI Taxonomy" id="946677"/>
    <lineage>
        <taxon>Bacteria</taxon>
        <taxon>Pseudomonadati</taxon>
        <taxon>Bacteroidota</taxon>
        <taxon>Flavobacteriia</taxon>
        <taxon>Flavobacteriales</taxon>
        <taxon>Flavobacteriaceae</taxon>
        <taxon>Flavobacterium</taxon>
    </lineage>
</organism>
<dbReference type="EMBL" id="FRBT01000010">
    <property type="protein sequence ID" value="SHM80718.1"/>
    <property type="molecule type" value="Genomic_DNA"/>
</dbReference>
<evidence type="ECO:0000313" key="1">
    <source>
        <dbReference type="EMBL" id="SHM80718.1"/>
    </source>
</evidence>
<accession>A0A1M7LR91</accession>